<keyword evidence="2" id="KW-1185">Reference proteome</keyword>
<proteinExistence type="predicted"/>
<gene>
    <name evidence="1" type="ORF">GCM10022242_01070</name>
</gene>
<evidence type="ECO:0000313" key="2">
    <source>
        <dbReference type="Proteomes" id="UP001501821"/>
    </source>
</evidence>
<dbReference type="RefSeq" id="WP_344771805.1">
    <property type="nucleotide sequence ID" value="NZ_BAABAH010000001.1"/>
</dbReference>
<sequence length="121" mass="13195">MERVVVELSPFTRRSRSIAVSHVAAGLARGLEPGEFVLVHDPADGVDFTAAVADIGFELEDTVYRLELGTRITAEEAQEWLAPEPAPPAAGQVTTRRLVDLLRELRSRERALQEFLGISGG</sequence>
<accession>A0ABP7HTR7</accession>
<name>A0ABP7HTR7_9ACTN</name>
<evidence type="ECO:0000313" key="1">
    <source>
        <dbReference type="EMBL" id="GAA3801854.1"/>
    </source>
</evidence>
<organism evidence="1 2">
    <name type="scientific">Nocardioides panacisoli</name>
    <dbReference type="NCBI Taxonomy" id="627624"/>
    <lineage>
        <taxon>Bacteria</taxon>
        <taxon>Bacillati</taxon>
        <taxon>Actinomycetota</taxon>
        <taxon>Actinomycetes</taxon>
        <taxon>Propionibacteriales</taxon>
        <taxon>Nocardioidaceae</taxon>
        <taxon>Nocardioides</taxon>
    </lineage>
</organism>
<dbReference type="EMBL" id="BAABAH010000001">
    <property type="protein sequence ID" value="GAA3801854.1"/>
    <property type="molecule type" value="Genomic_DNA"/>
</dbReference>
<dbReference type="Proteomes" id="UP001501821">
    <property type="component" value="Unassembled WGS sequence"/>
</dbReference>
<reference evidence="2" key="1">
    <citation type="journal article" date="2019" name="Int. J. Syst. Evol. Microbiol.">
        <title>The Global Catalogue of Microorganisms (GCM) 10K type strain sequencing project: providing services to taxonomists for standard genome sequencing and annotation.</title>
        <authorList>
            <consortium name="The Broad Institute Genomics Platform"/>
            <consortium name="The Broad Institute Genome Sequencing Center for Infectious Disease"/>
            <person name="Wu L."/>
            <person name="Ma J."/>
        </authorList>
    </citation>
    <scope>NUCLEOTIDE SEQUENCE [LARGE SCALE GENOMIC DNA]</scope>
    <source>
        <strain evidence="2">JCM 16953</strain>
    </source>
</reference>
<comment type="caution">
    <text evidence="1">The sequence shown here is derived from an EMBL/GenBank/DDBJ whole genome shotgun (WGS) entry which is preliminary data.</text>
</comment>
<protein>
    <submittedName>
        <fullName evidence="1">Uncharacterized protein</fullName>
    </submittedName>
</protein>